<sequence>MTTMDQDAGDIIVPLIGALQAAIAVLITIFVGVLGAQFKLLSESASKEISRIGVNLFLPALLITNVGSQLHAETAVRYVPILVWAFTYGILSILMGLAITRFFRMPAWVTPAIAFNNTTSLPLLLIQSLAATNLLDSLDSSGDAVARAQSYFLVNATCGNFLTFSLGPKLLNVWEEERRHDTDKTEDEESQDEQIDSQERASTNENEETSLLPNPAVRAQTRATFATYKRGKHAWNRLPSWAQEGLIFLYSFVNPPVIGAFLGALIGLIPALHRLFFNTQEEGGYLNAWLTSALRNIGDLFPALMVVIVGTKLSTSLLRMKKGESNGRVPWTPLLLITAVRFLVWPAISIAVIYLFATKTNLLDDDPILWFAMMLMPAGPPALLLTALADLVGAEEEEKMSIAKFLTIEYALSPLIFLSVVGSLKATEAIVSK</sequence>
<protein>
    <submittedName>
        <fullName evidence="1">Uncharacterized protein</fullName>
    </submittedName>
</protein>
<dbReference type="EMBL" id="JAUTXU010000022">
    <property type="protein sequence ID" value="KAK3720328.1"/>
    <property type="molecule type" value="Genomic_DNA"/>
</dbReference>
<comment type="caution">
    <text evidence="1">The sequence shown here is derived from an EMBL/GenBank/DDBJ whole genome shotgun (WGS) entry which is preliminary data.</text>
</comment>
<organism evidence="1 2">
    <name type="scientific">Vermiconidia calcicola</name>
    <dbReference type="NCBI Taxonomy" id="1690605"/>
    <lineage>
        <taxon>Eukaryota</taxon>
        <taxon>Fungi</taxon>
        <taxon>Dikarya</taxon>
        <taxon>Ascomycota</taxon>
        <taxon>Pezizomycotina</taxon>
        <taxon>Dothideomycetes</taxon>
        <taxon>Dothideomycetidae</taxon>
        <taxon>Mycosphaerellales</taxon>
        <taxon>Extremaceae</taxon>
        <taxon>Vermiconidia</taxon>
    </lineage>
</organism>
<name>A0ACC3NP07_9PEZI</name>
<gene>
    <name evidence="1" type="ORF">LTR37_003739</name>
</gene>
<proteinExistence type="predicted"/>
<keyword evidence="2" id="KW-1185">Reference proteome</keyword>
<reference evidence="1" key="1">
    <citation type="submission" date="2023-07" db="EMBL/GenBank/DDBJ databases">
        <title>Black Yeasts Isolated from many extreme environments.</title>
        <authorList>
            <person name="Coleine C."/>
            <person name="Stajich J.E."/>
            <person name="Selbmann L."/>
        </authorList>
    </citation>
    <scope>NUCLEOTIDE SEQUENCE</scope>
    <source>
        <strain evidence="1">CCFEE 5714</strain>
    </source>
</reference>
<evidence type="ECO:0000313" key="2">
    <source>
        <dbReference type="Proteomes" id="UP001281147"/>
    </source>
</evidence>
<accession>A0ACC3NP07</accession>
<dbReference type="Proteomes" id="UP001281147">
    <property type="component" value="Unassembled WGS sequence"/>
</dbReference>
<evidence type="ECO:0000313" key="1">
    <source>
        <dbReference type="EMBL" id="KAK3720328.1"/>
    </source>
</evidence>